<evidence type="ECO:0000313" key="7">
    <source>
        <dbReference type="Proteomes" id="UP000563050"/>
    </source>
</evidence>
<comment type="caution">
    <text evidence="6">The sequence shown here is derived from an EMBL/GenBank/DDBJ whole genome shotgun (WGS) entry which is preliminary data.</text>
</comment>
<evidence type="ECO:0000256" key="1">
    <source>
        <dbReference type="ARBA" id="ARBA00011738"/>
    </source>
</evidence>
<feature type="region of interest" description="Disordered" evidence="5">
    <location>
        <begin position="1"/>
        <end position="28"/>
    </location>
</feature>
<dbReference type="Pfam" id="PF02575">
    <property type="entry name" value="YbaB_DNA_bd"/>
    <property type="match status" value="1"/>
</dbReference>
<dbReference type="RefSeq" id="WP_040186072.1">
    <property type="nucleotide sequence ID" value="NZ_JACHXQ010000001.1"/>
</dbReference>
<evidence type="ECO:0000256" key="5">
    <source>
        <dbReference type="SAM" id="MobiDB-lite"/>
    </source>
</evidence>
<evidence type="ECO:0000256" key="2">
    <source>
        <dbReference type="ARBA" id="ARBA00022490"/>
    </source>
</evidence>
<dbReference type="PANTHER" id="PTHR33449">
    <property type="entry name" value="NUCLEOID-ASSOCIATED PROTEIN YBAB"/>
    <property type="match status" value="1"/>
</dbReference>
<dbReference type="InterPro" id="IPR036894">
    <property type="entry name" value="YbaB-like_sf"/>
</dbReference>
<dbReference type="InterPro" id="IPR004401">
    <property type="entry name" value="YbaB/EbfC"/>
</dbReference>
<name>A0A7W5DJ26_9GAMM</name>
<dbReference type="NCBIfam" id="TIGR00103">
    <property type="entry name" value="DNA_YbaB_EbfC"/>
    <property type="match status" value="1"/>
</dbReference>
<accession>A0A7W5DJ26</accession>
<dbReference type="Gene3D" id="3.30.1310.10">
    <property type="entry name" value="Nucleoid-associated protein YbaB-like domain"/>
    <property type="match status" value="1"/>
</dbReference>
<comment type="similarity">
    <text evidence="4">Belongs to the YbaB/EbfC family.</text>
</comment>
<protein>
    <recommendedName>
        <fullName evidence="4">Nucleoid-associated protein FHR95_000597</fullName>
    </recommendedName>
</protein>
<sequence>MMKGGMGNLMKQAQEMQEKMQRVQEEVAKAEVQGEAGAGMIKVTMNGRHDVSKVDIDPSVMEEDKELLEDLLAAAVNDAVRKVEASSKAKMEEATAGLNLPPGFQMPF</sequence>
<gene>
    <name evidence="6" type="ORF">FHR95_000597</name>
</gene>
<comment type="function">
    <text evidence="4">Binds to DNA and alters its conformation. May be involved in regulation of gene expression, nucleoid organization and DNA protection.</text>
</comment>
<keyword evidence="2 4" id="KW-0963">Cytoplasm</keyword>
<dbReference type="SUPFAM" id="SSF82607">
    <property type="entry name" value="YbaB-like"/>
    <property type="match status" value="1"/>
</dbReference>
<dbReference type="PANTHER" id="PTHR33449:SF1">
    <property type="entry name" value="NUCLEOID-ASSOCIATED PROTEIN YBAB"/>
    <property type="match status" value="1"/>
</dbReference>
<dbReference type="GO" id="GO:0003677">
    <property type="term" value="F:DNA binding"/>
    <property type="evidence" value="ECO:0007669"/>
    <property type="project" value="UniProtKB-UniRule"/>
</dbReference>
<evidence type="ECO:0000256" key="3">
    <source>
        <dbReference type="ARBA" id="ARBA00023125"/>
    </source>
</evidence>
<dbReference type="FunFam" id="3.30.1310.10:FF:000001">
    <property type="entry name" value="Nucleoid-associated protein YbaB"/>
    <property type="match status" value="1"/>
</dbReference>
<dbReference type="HAMAP" id="MF_00274">
    <property type="entry name" value="DNA_YbaB_EbfC"/>
    <property type="match status" value="1"/>
</dbReference>
<keyword evidence="3 4" id="KW-0238">DNA-binding</keyword>
<keyword evidence="7" id="KW-1185">Reference proteome</keyword>
<proteinExistence type="inferred from homology"/>
<evidence type="ECO:0000256" key="4">
    <source>
        <dbReference type="HAMAP-Rule" id="MF_00274"/>
    </source>
</evidence>
<dbReference type="PIRSF" id="PIRSF004555">
    <property type="entry name" value="UCP004555"/>
    <property type="match status" value="1"/>
</dbReference>
<comment type="subcellular location">
    <subcellularLocation>
        <location evidence="4">Cytoplasm</location>
        <location evidence="4">Nucleoid</location>
    </subcellularLocation>
</comment>
<reference evidence="6 7" key="1">
    <citation type="submission" date="2020-08" db="EMBL/GenBank/DDBJ databases">
        <title>Genomic Encyclopedia of Type Strains, Phase III (KMG-III): the genomes of soil and plant-associated and newly described type strains.</title>
        <authorList>
            <person name="Whitman W."/>
        </authorList>
    </citation>
    <scope>NUCLEOTIDE SEQUENCE [LARGE SCALE GENOMIC DNA]</scope>
    <source>
        <strain evidence="6 7">CECT 7341</strain>
    </source>
</reference>
<comment type="subunit">
    <text evidence="1 4">Homodimer.</text>
</comment>
<dbReference type="GO" id="GO:0043590">
    <property type="term" value="C:bacterial nucleoid"/>
    <property type="evidence" value="ECO:0007669"/>
    <property type="project" value="UniProtKB-UniRule"/>
</dbReference>
<organism evidence="6 7">
    <name type="scientific">Halomonas fontilapidosi</name>
    <dbReference type="NCBI Taxonomy" id="616675"/>
    <lineage>
        <taxon>Bacteria</taxon>
        <taxon>Pseudomonadati</taxon>
        <taxon>Pseudomonadota</taxon>
        <taxon>Gammaproteobacteria</taxon>
        <taxon>Oceanospirillales</taxon>
        <taxon>Halomonadaceae</taxon>
        <taxon>Halomonas</taxon>
    </lineage>
</organism>
<dbReference type="AlphaFoldDB" id="A0A7W5DJ26"/>
<evidence type="ECO:0000313" key="6">
    <source>
        <dbReference type="EMBL" id="MBB3183073.1"/>
    </source>
</evidence>
<dbReference type="Proteomes" id="UP000563050">
    <property type="component" value="Unassembled WGS sequence"/>
</dbReference>
<dbReference type="EMBL" id="JACHXQ010000001">
    <property type="protein sequence ID" value="MBB3183073.1"/>
    <property type="molecule type" value="Genomic_DNA"/>
</dbReference>
<feature type="compositionally biased region" description="Basic and acidic residues" evidence="5">
    <location>
        <begin position="16"/>
        <end position="28"/>
    </location>
</feature>
<dbReference type="GO" id="GO:0005829">
    <property type="term" value="C:cytosol"/>
    <property type="evidence" value="ECO:0007669"/>
    <property type="project" value="TreeGrafter"/>
</dbReference>